<keyword evidence="2 6" id="KW-0479">Metal-binding</keyword>
<dbReference type="Pfam" id="PF08240">
    <property type="entry name" value="ADH_N"/>
    <property type="match status" value="1"/>
</dbReference>
<keyword evidence="4" id="KW-0560">Oxidoreductase</keyword>
<evidence type="ECO:0000256" key="6">
    <source>
        <dbReference type="RuleBase" id="RU361277"/>
    </source>
</evidence>
<feature type="domain" description="Enoyl reductase (ER)" evidence="7">
    <location>
        <begin position="10"/>
        <end position="347"/>
    </location>
</feature>
<dbReference type="GO" id="GO:0005829">
    <property type="term" value="C:cytosol"/>
    <property type="evidence" value="ECO:0007669"/>
    <property type="project" value="TreeGrafter"/>
</dbReference>
<name>A0AAJ5ZHV3_9CHLR</name>
<dbReference type="Gene3D" id="3.40.50.720">
    <property type="entry name" value="NAD(P)-binding Rossmann-like Domain"/>
    <property type="match status" value="1"/>
</dbReference>
<keyword evidence="5" id="KW-0520">NAD</keyword>
<dbReference type="SUPFAM" id="SSF50129">
    <property type="entry name" value="GroES-like"/>
    <property type="match status" value="2"/>
</dbReference>
<dbReference type="InterPro" id="IPR036291">
    <property type="entry name" value="NAD(P)-bd_dom_sf"/>
</dbReference>
<keyword evidence="3 6" id="KW-0862">Zinc</keyword>
<accession>A0AAJ5ZHV3</accession>
<dbReference type="Gene3D" id="3.90.180.10">
    <property type="entry name" value="Medium-chain alcohol dehydrogenases, catalytic domain"/>
    <property type="match status" value="1"/>
</dbReference>
<evidence type="ECO:0000256" key="1">
    <source>
        <dbReference type="ARBA" id="ARBA00001947"/>
    </source>
</evidence>
<dbReference type="Pfam" id="PF00107">
    <property type="entry name" value="ADH_zinc_N"/>
    <property type="match status" value="1"/>
</dbReference>
<evidence type="ECO:0000256" key="2">
    <source>
        <dbReference type="ARBA" id="ARBA00022723"/>
    </source>
</evidence>
<evidence type="ECO:0000313" key="9">
    <source>
        <dbReference type="Proteomes" id="UP001219901"/>
    </source>
</evidence>
<organism evidence="8 9">
    <name type="scientific">Candidatus Lucifugimonas marina</name>
    <dbReference type="NCBI Taxonomy" id="3038979"/>
    <lineage>
        <taxon>Bacteria</taxon>
        <taxon>Bacillati</taxon>
        <taxon>Chloroflexota</taxon>
        <taxon>Dehalococcoidia</taxon>
        <taxon>SAR202 cluster</taxon>
        <taxon>Candidatus Lucifugimonadales</taxon>
        <taxon>Candidatus Lucifugimonadaceae</taxon>
        <taxon>Candidatus Lucifugimonas</taxon>
    </lineage>
</organism>
<dbReference type="EMBL" id="CP046147">
    <property type="protein sequence ID" value="WFG40334.1"/>
    <property type="molecule type" value="Genomic_DNA"/>
</dbReference>
<evidence type="ECO:0000313" key="8">
    <source>
        <dbReference type="EMBL" id="WFG40334.1"/>
    </source>
</evidence>
<reference evidence="8 9" key="1">
    <citation type="submission" date="2019-11" db="EMBL/GenBank/DDBJ databases">
        <authorList>
            <person name="Cho J.-C."/>
        </authorList>
    </citation>
    <scope>NUCLEOTIDE SEQUENCE [LARGE SCALE GENOMIC DNA]</scope>
    <source>
        <strain evidence="8 9">JH1073</strain>
    </source>
</reference>
<dbReference type="FunFam" id="3.40.50.720:FF:000003">
    <property type="entry name" value="S-(hydroxymethyl)glutathione dehydrogenase"/>
    <property type="match status" value="1"/>
</dbReference>
<evidence type="ECO:0000259" key="7">
    <source>
        <dbReference type="SMART" id="SM00829"/>
    </source>
</evidence>
<dbReference type="InterPro" id="IPR013154">
    <property type="entry name" value="ADH-like_N"/>
</dbReference>
<dbReference type="InterPro" id="IPR011032">
    <property type="entry name" value="GroES-like_sf"/>
</dbReference>
<sequence>MKSRAAIHVGHGKELVVDEVNIPDPQPDQVVVKLYSSGVCASQLHQMHNPDTPTPGLLGHEGFGVVTQVGSGVTHLKEGDAAIVTWVPREPVQGRWRAPAAGVTWQEEKLEGSTYTWGEDAIVWGGYVVKVEDDSPRDLSSIVGCAVLTGAGAVTHTAKVRPEESVAVFGVGGVGLSAIQMAAVVNAYPIIAIDIDDEKLEFAKQFGATHTVNSSKVDPIEAIIEMTNGGVDYAFDTVGLRITNEQILPVTKSGGSGADNIGGMAVLVGMPGPEMTLWPGHFMFHQRQYRGSLGATYPDKDFNMYLRLYKEGKFPLDKLITKRYKLDDINEACDDLNSGKILGRAILEY</sequence>
<dbReference type="RefSeq" id="WP_342825486.1">
    <property type="nucleotide sequence ID" value="NZ_CP046146.1"/>
</dbReference>
<keyword evidence="9" id="KW-1185">Reference proteome</keyword>
<dbReference type="AlphaFoldDB" id="A0AAJ5ZHV3"/>
<dbReference type="GO" id="GO:0051903">
    <property type="term" value="F:S-(hydroxymethyl)glutathione dehydrogenase [NAD(P)+] activity"/>
    <property type="evidence" value="ECO:0007669"/>
    <property type="project" value="TreeGrafter"/>
</dbReference>
<dbReference type="GO" id="GO:0046294">
    <property type="term" value="P:formaldehyde catabolic process"/>
    <property type="evidence" value="ECO:0007669"/>
    <property type="project" value="TreeGrafter"/>
</dbReference>
<dbReference type="PANTHER" id="PTHR43880:SF12">
    <property type="entry name" value="ALCOHOL DEHYDROGENASE CLASS-3"/>
    <property type="match status" value="1"/>
</dbReference>
<evidence type="ECO:0000256" key="4">
    <source>
        <dbReference type="ARBA" id="ARBA00023002"/>
    </source>
</evidence>
<protein>
    <submittedName>
        <fullName evidence="8">Zinc-binding dehydrogenase</fullName>
    </submittedName>
</protein>
<dbReference type="Proteomes" id="UP001219901">
    <property type="component" value="Chromosome"/>
</dbReference>
<dbReference type="PROSITE" id="PS00059">
    <property type="entry name" value="ADH_ZINC"/>
    <property type="match status" value="1"/>
</dbReference>
<evidence type="ECO:0000256" key="3">
    <source>
        <dbReference type="ARBA" id="ARBA00022833"/>
    </source>
</evidence>
<dbReference type="GO" id="GO:0008270">
    <property type="term" value="F:zinc ion binding"/>
    <property type="evidence" value="ECO:0007669"/>
    <property type="project" value="InterPro"/>
</dbReference>
<dbReference type="InterPro" id="IPR013149">
    <property type="entry name" value="ADH-like_C"/>
</dbReference>
<dbReference type="SUPFAM" id="SSF51735">
    <property type="entry name" value="NAD(P)-binding Rossmann-fold domains"/>
    <property type="match status" value="1"/>
</dbReference>
<comment type="cofactor">
    <cofactor evidence="1 6">
        <name>Zn(2+)</name>
        <dbReference type="ChEBI" id="CHEBI:29105"/>
    </cofactor>
</comment>
<dbReference type="InterPro" id="IPR020843">
    <property type="entry name" value="ER"/>
</dbReference>
<reference evidence="9" key="2">
    <citation type="submission" date="2023-06" db="EMBL/GenBank/DDBJ databases">
        <title>Pangenomics reveal diversification of enzyme families and niche specialization in globally abundant SAR202 bacteria.</title>
        <authorList>
            <person name="Saw J.H.W."/>
        </authorList>
    </citation>
    <scope>NUCLEOTIDE SEQUENCE [LARGE SCALE GENOMIC DNA]</scope>
    <source>
        <strain evidence="9">JH1073</strain>
    </source>
</reference>
<evidence type="ECO:0000256" key="5">
    <source>
        <dbReference type="ARBA" id="ARBA00023027"/>
    </source>
</evidence>
<dbReference type="SMART" id="SM00829">
    <property type="entry name" value="PKS_ER"/>
    <property type="match status" value="1"/>
</dbReference>
<comment type="similarity">
    <text evidence="6">Belongs to the zinc-containing alcohol dehydrogenase family.</text>
</comment>
<proteinExistence type="inferred from homology"/>
<gene>
    <name evidence="8" type="ORF">GKO48_12175</name>
</gene>
<dbReference type="PANTHER" id="PTHR43880">
    <property type="entry name" value="ALCOHOL DEHYDROGENASE"/>
    <property type="match status" value="1"/>
</dbReference>
<dbReference type="InterPro" id="IPR002328">
    <property type="entry name" value="ADH_Zn_CS"/>
</dbReference>